<evidence type="ECO:0000313" key="9">
    <source>
        <dbReference type="Proteomes" id="UP000287033"/>
    </source>
</evidence>
<dbReference type="InterPro" id="IPR043973">
    <property type="entry name" value="TSP1_CCN"/>
</dbReference>
<dbReference type="SUPFAM" id="SSF82895">
    <property type="entry name" value="TSP-1 type 1 repeat"/>
    <property type="match status" value="1"/>
</dbReference>
<comment type="subcellular location">
    <subcellularLocation>
        <location evidence="1">Secreted</location>
    </subcellularLocation>
</comment>
<comment type="caution">
    <text evidence="8">The sequence shown here is derived from an EMBL/GenBank/DDBJ whole genome shotgun (WGS) entry which is preliminary data.</text>
</comment>
<protein>
    <recommendedName>
        <fullName evidence="7">VWFC domain-containing protein</fullName>
    </recommendedName>
</protein>
<dbReference type="PANTHER" id="PTHR11348:SF18">
    <property type="entry name" value="CCN FAMILY MEMBER 1"/>
    <property type="match status" value="1"/>
</dbReference>
<dbReference type="OMA" id="CYCEELV"/>
<evidence type="ECO:0000313" key="8">
    <source>
        <dbReference type="EMBL" id="GCC42753.1"/>
    </source>
</evidence>
<dbReference type="Gene3D" id="2.20.100.10">
    <property type="entry name" value="Thrombospondin type-1 (TSP1) repeat"/>
    <property type="match status" value="1"/>
</dbReference>
<evidence type="ECO:0000256" key="5">
    <source>
        <dbReference type="ARBA" id="ARBA00023157"/>
    </source>
</evidence>
<keyword evidence="3" id="KW-0964">Secreted</keyword>
<dbReference type="Gene3D" id="2.10.70.10">
    <property type="entry name" value="Complement Module, domain 1"/>
    <property type="match status" value="1"/>
</dbReference>
<evidence type="ECO:0000259" key="7">
    <source>
        <dbReference type="PROSITE" id="PS50184"/>
    </source>
</evidence>
<dbReference type="Pfam" id="PF19035">
    <property type="entry name" value="TSP1_CCN"/>
    <property type="match status" value="1"/>
</dbReference>
<dbReference type="GO" id="GO:0007155">
    <property type="term" value="P:cell adhesion"/>
    <property type="evidence" value="ECO:0007669"/>
    <property type="project" value="TreeGrafter"/>
</dbReference>
<dbReference type="InterPro" id="IPR050941">
    <property type="entry name" value="CCN"/>
</dbReference>
<evidence type="ECO:0000256" key="4">
    <source>
        <dbReference type="ARBA" id="ARBA00022729"/>
    </source>
</evidence>
<sequence length="224" mass="24915">MCPPSLSVLVCARQLNDDCSLQRPCDHLKRLECNQGAGVTEGGGICRARSEGRTCEYNGRIYQHSENFQPNCKHQCTCIDGAVGCLPLCPQQLPLTGGNCLRHRLVNVPGQCCETFVCDGEKSKHQSVTFRQLVYLAGISSSERVQNKQHSLTSQPAWRALLEGQRFPQHRCTAQTTQWSECSKSCGLGVSTRVSNVNPECKLKKETRLCQIRGCSHTFYPKLK</sequence>
<dbReference type="FunFam" id="2.10.70.10:FF:000015">
    <property type="entry name" value="CYR61 isoform 1"/>
    <property type="match status" value="1"/>
</dbReference>
<reference evidence="8 9" key="1">
    <citation type="journal article" date="2018" name="Nat. Ecol. Evol.">
        <title>Shark genomes provide insights into elasmobranch evolution and the origin of vertebrates.</title>
        <authorList>
            <person name="Hara Y"/>
            <person name="Yamaguchi K"/>
            <person name="Onimaru K"/>
            <person name="Kadota M"/>
            <person name="Koyanagi M"/>
            <person name="Keeley SD"/>
            <person name="Tatsumi K"/>
            <person name="Tanaka K"/>
            <person name="Motone F"/>
            <person name="Kageyama Y"/>
            <person name="Nozu R"/>
            <person name="Adachi N"/>
            <person name="Nishimura O"/>
            <person name="Nakagawa R"/>
            <person name="Tanegashima C"/>
            <person name="Kiyatake I"/>
            <person name="Matsumoto R"/>
            <person name="Murakumo K"/>
            <person name="Nishida K"/>
            <person name="Terakita A"/>
            <person name="Kuratani S"/>
            <person name="Sato K"/>
            <person name="Hyodo S Kuraku.S."/>
        </authorList>
    </citation>
    <scope>NUCLEOTIDE SEQUENCE [LARGE SCALE GENOMIC DNA]</scope>
</reference>
<dbReference type="GO" id="GO:0007165">
    <property type="term" value="P:signal transduction"/>
    <property type="evidence" value="ECO:0007669"/>
    <property type="project" value="InterPro"/>
</dbReference>
<dbReference type="SMART" id="SM00209">
    <property type="entry name" value="TSP1"/>
    <property type="match status" value="1"/>
</dbReference>
<dbReference type="GO" id="GO:0045597">
    <property type="term" value="P:positive regulation of cell differentiation"/>
    <property type="evidence" value="ECO:0007669"/>
    <property type="project" value="TreeGrafter"/>
</dbReference>
<keyword evidence="9" id="KW-1185">Reference proteome</keyword>
<dbReference type="OrthoDB" id="365605at2759"/>
<evidence type="ECO:0000256" key="6">
    <source>
        <dbReference type="ARBA" id="ARBA00023183"/>
    </source>
</evidence>
<dbReference type="PROSITE" id="PS50092">
    <property type="entry name" value="TSP1"/>
    <property type="match status" value="1"/>
</dbReference>
<accession>A0A401TJH2</accession>
<dbReference type="InterPro" id="IPR036383">
    <property type="entry name" value="TSP1_rpt_sf"/>
</dbReference>
<dbReference type="GO" id="GO:0019838">
    <property type="term" value="F:growth factor binding"/>
    <property type="evidence" value="ECO:0007669"/>
    <property type="project" value="UniProtKB-KW"/>
</dbReference>
<dbReference type="PANTHER" id="PTHR11348">
    <property type="entry name" value="CONNECTIVE TISSUE GROWTH FACTOR-RELATED"/>
    <property type="match status" value="1"/>
</dbReference>
<evidence type="ECO:0000256" key="1">
    <source>
        <dbReference type="ARBA" id="ARBA00004613"/>
    </source>
</evidence>
<dbReference type="GO" id="GO:0005615">
    <property type="term" value="C:extracellular space"/>
    <property type="evidence" value="ECO:0007669"/>
    <property type="project" value="TreeGrafter"/>
</dbReference>
<dbReference type="GO" id="GO:0008201">
    <property type="term" value="F:heparin binding"/>
    <property type="evidence" value="ECO:0007669"/>
    <property type="project" value="TreeGrafter"/>
</dbReference>
<name>A0A401TJH2_CHIPU</name>
<dbReference type="PROSITE" id="PS50184">
    <property type="entry name" value="VWFC_2"/>
    <property type="match status" value="1"/>
</dbReference>
<feature type="domain" description="VWFC" evidence="7">
    <location>
        <begin position="53"/>
        <end position="119"/>
    </location>
</feature>
<keyword evidence="6" id="KW-0340">Growth factor binding</keyword>
<dbReference type="GO" id="GO:0031012">
    <property type="term" value="C:extracellular matrix"/>
    <property type="evidence" value="ECO:0007669"/>
    <property type="project" value="TreeGrafter"/>
</dbReference>
<dbReference type="SUPFAM" id="SSF57603">
    <property type="entry name" value="FnI-like domain"/>
    <property type="match status" value="1"/>
</dbReference>
<dbReference type="InterPro" id="IPR000884">
    <property type="entry name" value="TSP1_rpt"/>
</dbReference>
<dbReference type="InterPro" id="IPR001007">
    <property type="entry name" value="VWF_dom"/>
</dbReference>
<dbReference type="GO" id="GO:0005178">
    <property type="term" value="F:integrin binding"/>
    <property type="evidence" value="ECO:0007669"/>
    <property type="project" value="TreeGrafter"/>
</dbReference>
<gene>
    <name evidence="8" type="ORF">chiPu_0026840</name>
</gene>
<dbReference type="GO" id="GO:0030335">
    <property type="term" value="P:positive regulation of cell migration"/>
    <property type="evidence" value="ECO:0007669"/>
    <property type="project" value="TreeGrafter"/>
</dbReference>
<organism evidence="8 9">
    <name type="scientific">Chiloscyllium punctatum</name>
    <name type="common">Brownbanded bambooshark</name>
    <name type="synonym">Hemiscyllium punctatum</name>
    <dbReference type="NCBI Taxonomy" id="137246"/>
    <lineage>
        <taxon>Eukaryota</taxon>
        <taxon>Metazoa</taxon>
        <taxon>Chordata</taxon>
        <taxon>Craniata</taxon>
        <taxon>Vertebrata</taxon>
        <taxon>Chondrichthyes</taxon>
        <taxon>Elasmobranchii</taxon>
        <taxon>Galeomorphii</taxon>
        <taxon>Galeoidea</taxon>
        <taxon>Orectolobiformes</taxon>
        <taxon>Hemiscylliidae</taxon>
        <taxon>Chiloscyllium</taxon>
    </lineage>
</organism>
<dbReference type="SMART" id="SM00214">
    <property type="entry name" value="VWC"/>
    <property type="match status" value="1"/>
</dbReference>
<dbReference type="GO" id="GO:0051240">
    <property type="term" value="P:positive regulation of multicellular organismal process"/>
    <property type="evidence" value="ECO:0007669"/>
    <property type="project" value="UniProtKB-ARBA"/>
</dbReference>
<comment type="similarity">
    <text evidence="2">Belongs to the CCN family.</text>
</comment>
<keyword evidence="4" id="KW-0732">Signal</keyword>
<dbReference type="EMBL" id="BEZZ01088637">
    <property type="protein sequence ID" value="GCC42753.1"/>
    <property type="molecule type" value="Genomic_DNA"/>
</dbReference>
<evidence type="ECO:0000256" key="3">
    <source>
        <dbReference type="ARBA" id="ARBA00022525"/>
    </source>
</evidence>
<dbReference type="Proteomes" id="UP000287033">
    <property type="component" value="Unassembled WGS sequence"/>
</dbReference>
<feature type="non-terminal residue" evidence="8">
    <location>
        <position position="224"/>
    </location>
</feature>
<proteinExistence type="inferred from homology"/>
<dbReference type="Pfam" id="PF00093">
    <property type="entry name" value="VWC"/>
    <property type="match status" value="1"/>
</dbReference>
<dbReference type="AlphaFoldDB" id="A0A401TJH2"/>
<dbReference type="PROSITE" id="PS01208">
    <property type="entry name" value="VWFC_1"/>
    <property type="match status" value="1"/>
</dbReference>
<keyword evidence="5" id="KW-1015">Disulfide bond</keyword>
<evidence type="ECO:0000256" key="2">
    <source>
        <dbReference type="ARBA" id="ARBA00008125"/>
    </source>
</evidence>